<keyword evidence="4 7" id="KW-1133">Transmembrane helix</keyword>
<proteinExistence type="predicted"/>
<evidence type="ECO:0000256" key="7">
    <source>
        <dbReference type="SAM" id="Phobius"/>
    </source>
</evidence>
<feature type="transmembrane region" description="Helical" evidence="7">
    <location>
        <begin position="272"/>
        <end position="296"/>
    </location>
</feature>
<evidence type="ECO:0000256" key="5">
    <source>
        <dbReference type="ARBA" id="ARBA00023136"/>
    </source>
</evidence>
<comment type="caution">
    <text evidence="8">The sequence shown here is derived from an EMBL/GenBank/DDBJ whole genome shotgun (WGS) entry which is preliminary data.</text>
</comment>
<dbReference type="Gene3D" id="1.20.1740.10">
    <property type="entry name" value="Amino acid/polyamine transporter I"/>
    <property type="match status" value="1"/>
</dbReference>
<keyword evidence="5 7" id="KW-0472">Membrane</keyword>
<evidence type="ECO:0000313" key="9">
    <source>
        <dbReference type="Proteomes" id="UP000240542"/>
    </source>
</evidence>
<feature type="transmembrane region" description="Helical" evidence="7">
    <location>
        <begin position="426"/>
        <end position="445"/>
    </location>
</feature>
<dbReference type="GO" id="GO:0016020">
    <property type="term" value="C:membrane"/>
    <property type="evidence" value="ECO:0007669"/>
    <property type="project" value="UniProtKB-SubCell"/>
</dbReference>
<reference evidence="8 9" key="1">
    <citation type="submission" date="2018-03" db="EMBL/GenBank/DDBJ databases">
        <title>Genomic Encyclopedia of Archaeal and Bacterial Type Strains, Phase II (KMG-II): from individual species to whole genera.</title>
        <authorList>
            <person name="Goeker M."/>
        </authorList>
    </citation>
    <scope>NUCLEOTIDE SEQUENCE [LARGE SCALE GENOMIC DNA]</scope>
    <source>
        <strain evidence="8 9">DSM 45312</strain>
    </source>
</reference>
<dbReference type="EMBL" id="PYGA01000005">
    <property type="protein sequence ID" value="PSK98339.1"/>
    <property type="molecule type" value="Genomic_DNA"/>
</dbReference>
<feature type="transmembrane region" description="Helical" evidence="7">
    <location>
        <begin position="316"/>
        <end position="345"/>
    </location>
</feature>
<protein>
    <submittedName>
        <fullName evidence="8">Amino acid/polyamine/organocation transporter (APC superfamily)</fullName>
    </submittedName>
</protein>
<feature type="region of interest" description="Disordered" evidence="6">
    <location>
        <begin position="491"/>
        <end position="525"/>
    </location>
</feature>
<gene>
    <name evidence="8" type="ORF">CLV63_1059</name>
</gene>
<keyword evidence="2" id="KW-0813">Transport</keyword>
<dbReference type="InterPro" id="IPR002293">
    <property type="entry name" value="AA/rel_permease1"/>
</dbReference>
<dbReference type="PIRSF" id="PIRSF006060">
    <property type="entry name" value="AA_transporter"/>
    <property type="match status" value="1"/>
</dbReference>
<evidence type="ECO:0000256" key="2">
    <source>
        <dbReference type="ARBA" id="ARBA00022448"/>
    </source>
</evidence>
<keyword evidence="3 7" id="KW-0812">Transmembrane</keyword>
<organism evidence="8 9">
    <name type="scientific">Murinocardiopsis flavida</name>
    <dbReference type="NCBI Taxonomy" id="645275"/>
    <lineage>
        <taxon>Bacteria</taxon>
        <taxon>Bacillati</taxon>
        <taxon>Actinomycetota</taxon>
        <taxon>Actinomycetes</taxon>
        <taxon>Streptosporangiales</taxon>
        <taxon>Nocardiopsidaceae</taxon>
        <taxon>Murinocardiopsis</taxon>
    </lineage>
</organism>
<name>A0A2P8DM89_9ACTN</name>
<dbReference type="PANTHER" id="PTHR43243:SF4">
    <property type="entry name" value="CATIONIC AMINO ACID TRANSPORTER 4"/>
    <property type="match status" value="1"/>
</dbReference>
<feature type="transmembrane region" description="Helical" evidence="7">
    <location>
        <begin position="201"/>
        <end position="221"/>
    </location>
</feature>
<evidence type="ECO:0000256" key="4">
    <source>
        <dbReference type="ARBA" id="ARBA00022989"/>
    </source>
</evidence>
<feature type="transmembrane region" description="Helical" evidence="7">
    <location>
        <begin position="233"/>
        <end position="251"/>
    </location>
</feature>
<comment type="subcellular location">
    <subcellularLocation>
        <location evidence="1">Membrane</location>
        <topology evidence="1">Multi-pass membrane protein</topology>
    </subcellularLocation>
</comment>
<keyword evidence="9" id="KW-1185">Reference proteome</keyword>
<dbReference type="AlphaFoldDB" id="A0A2P8DM89"/>
<feature type="transmembrane region" description="Helical" evidence="7">
    <location>
        <begin position="171"/>
        <end position="189"/>
    </location>
</feature>
<feature type="transmembrane region" description="Helical" evidence="7">
    <location>
        <begin position="366"/>
        <end position="390"/>
    </location>
</feature>
<dbReference type="Proteomes" id="UP000240542">
    <property type="component" value="Unassembled WGS sequence"/>
</dbReference>
<dbReference type="PANTHER" id="PTHR43243">
    <property type="entry name" value="INNER MEMBRANE TRANSPORTER YGJI-RELATED"/>
    <property type="match status" value="1"/>
</dbReference>
<feature type="transmembrane region" description="Helical" evidence="7">
    <location>
        <begin position="69"/>
        <end position="89"/>
    </location>
</feature>
<feature type="transmembrane region" description="Helical" evidence="7">
    <location>
        <begin position="125"/>
        <end position="151"/>
    </location>
</feature>
<feature type="transmembrane region" description="Helical" evidence="7">
    <location>
        <begin position="396"/>
        <end position="414"/>
    </location>
</feature>
<dbReference type="OrthoDB" id="9762947at2"/>
<dbReference type="Pfam" id="PF13520">
    <property type="entry name" value="AA_permease_2"/>
    <property type="match status" value="1"/>
</dbReference>
<evidence type="ECO:0000256" key="1">
    <source>
        <dbReference type="ARBA" id="ARBA00004141"/>
    </source>
</evidence>
<feature type="transmembrane region" description="Helical" evidence="7">
    <location>
        <begin position="451"/>
        <end position="468"/>
    </location>
</feature>
<evidence type="ECO:0000256" key="6">
    <source>
        <dbReference type="SAM" id="MobiDB-lite"/>
    </source>
</evidence>
<accession>A0A2P8DM89</accession>
<sequence length="525" mass="55337">MATGQHNLSPGRGVFRRKPFDGVEEVPEGGGLAKSLGLWQLTAIGVGAIIGAGVFSLAGAVARDGAGPAVMFSFLIAGVASAAAAFSYAEFAGLIPRAGSAYTYGYMVLGEIIGWFIGWDLLLEYVAIVSVVAIGISGYFDFFLNGIGLNLPLWMSGAPGTEPEGVADGSYKVNLFAVLLCLGIAFLLTRGMKNAARFETVFVAMKLTIVLVIILVGVFYVDTANYNPFFPGGVAGTMGGAALVFFAVFGYDAMSTAAEESKDAQRHMPKAIIYSLLISMVLYVLASLVLTGMQNYTEIDPTAGFSAAFGAVGLGWLANLIAIGAVLSILTVMFTFMMGATRVWFAMSRDGLLPKWFAKTDAKHSVPVRVTWIAGIVSAVLAGFIDIVSVAELTNIGILSAFIVVCIAVIVLRYKRPDLPRTFRTPGMPVVPIIGVVFSLWLIYFLEWHTWARFGVWLLLGLIIYFAYSYRKSNLNRVGSTAALDSFAAGGTAGPPADAPSAPPAPPAPDEDGPRGDGPPPGSGG</sequence>
<feature type="transmembrane region" description="Helical" evidence="7">
    <location>
        <begin position="101"/>
        <end position="118"/>
    </location>
</feature>
<dbReference type="GO" id="GO:0015171">
    <property type="term" value="F:amino acid transmembrane transporter activity"/>
    <property type="evidence" value="ECO:0007669"/>
    <property type="project" value="TreeGrafter"/>
</dbReference>
<evidence type="ECO:0000313" key="8">
    <source>
        <dbReference type="EMBL" id="PSK98339.1"/>
    </source>
</evidence>
<evidence type="ECO:0000256" key="3">
    <source>
        <dbReference type="ARBA" id="ARBA00022692"/>
    </source>
</evidence>
<feature type="transmembrane region" description="Helical" evidence="7">
    <location>
        <begin position="38"/>
        <end position="62"/>
    </location>
</feature>
<feature type="compositionally biased region" description="Pro residues" evidence="6">
    <location>
        <begin position="497"/>
        <end position="508"/>
    </location>
</feature>